<evidence type="ECO:0000259" key="3">
    <source>
        <dbReference type="PROSITE" id="PS50075"/>
    </source>
</evidence>
<dbReference type="InterPro" id="IPR023213">
    <property type="entry name" value="CAT-like_dom_sf"/>
</dbReference>
<dbReference type="InterPro" id="IPR009081">
    <property type="entry name" value="PP-bd_ACP"/>
</dbReference>
<dbReference type="SUPFAM" id="SSF47336">
    <property type="entry name" value="ACP-like"/>
    <property type="match status" value="1"/>
</dbReference>
<protein>
    <submittedName>
        <fullName evidence="4">Gramicidin S synthase 1</fullName>
    </submittedName>
</protein>
<dbReference type="SUPFAM" id="SSF56801">
    <property type="entry name" value="Acetyl-CoA synthetase-like"/>
    <property type="match status" value="1"/>
</dbReference>
<sequence length="577" mass="67359">MIPTNFVFMDKLPLTLNGKVDYALLPEPEIAEREFIKYETTAEKELVKAMEEILAVENISMSDNYYQLGGDSIKAIQISSKLKNLGLNIKVKDILAYDSIAEIAATIEESEVVSLISQDKSEGTVERTPIVEWFFSQKFSNDSFYNQHVLLEYKGKLDINKVIITINKLIEHHDALRINYDRKNNNLYYNNNKFEEMHAFKHYNLSEYSYDEQYKNIKKIIKETNSGINIENSCLFKVAMIDCENSRQALLFTAHHLIVDGVSWRVILDDFITILKQLDEDSDIKLPPKTHSYKEWSDVLQTYSRNDFSEEVDYWKSILDRKISYNIDYDNEEDIVETSNILSEEIDEETLNNLIEKSNEIYNIDLNEVLIIGLVLTLNKLNKKDEIILELERHGREAINDYIDVSRTVGWFTSMYPAYFNIEYGDMEDNIKSLKEQLKNIPNKGFNYSILKFLKKVFKEDETKYVRFNYLGDFDNIVDKEKLDISDIKFGLSSDDNNSLTDLMDIAAIIVNKKLKITVEYSKKIFKDETIENFIENYIETLNLILDKCLNKEFKEFTPSDFDAVDISQEDLDALFD</sequence>
<dbReference type="InterPro" id="IPR001242">
    <property type="entry name" value="Condensation_dom"/>
</dbReference>
<dbReference type="InterPro" id="IPR045851">
    <property type="entry name" value="AMP-bd_C_sf"/>
</dbReference>
<dbReference type="PROSITE" id="PS00012">
    <property type="entry name" value="PHOSPHOPANTETHEINE"/>
    <property type="match status" value="1"/>
</dbReference>
<dbReference type="Gene3D" id="3.30.300.30">
    <property type="match status" value="1"/>
</dbReference>
<dbReference type="InterPro" id="IPR006162">
    <property type="entry name" value="Ppantetheine_attach_site"/>
</dbReference>
<dbReference type="SUPFAM" id="SSF52777">
    <property type="entry name" value="CoA-dependent acyltransferases"/>
    <property type="match status" value="2"/>
</dbReference>
<dbReference type="InterPro" id="IPR010060">
    <property type="entry name" value="NRPS_synth"/>
</dbReference>
<evidence type="ECO:0000313" key="4">
    <source>
        <dbReference type="EMBL" id="MPM57549.1"/>
    </source>
</evidence>
<reference evidence="4" key="1">
    <citation type="submission" date="2019-08" db="EMBL/GenBank/DDBJ databases">
        <authorList>
            <person name="Kucharzyk K."/>
            <person name="Murdoch R.W."/>
            <person name="Higgins S."/>
            <person name="Loffler F."/>
        </authorList>
    </citation>
    <scope>NUCLEOTIDE SEQUENCE</scope>
</reference>
<evidence type="ECO:0000256" key="1">
    <source>
        <dbReference type="ARBA" id="ARBA00022450"/>
    </source>
</evidence>
<keyword evidence="1" id="KW-0596">Phosphopantetheine</keyword>
<dbReference type="EMBL" id="VSSQ01016328">
    <property type="protein sequence ID" value="MPM57549.1"/>
    <property type="molecule type" value="Genomic_DNA"/>
</dbReference>
<dbReference type="PANTHER" id="PTHR45398">
    <property type="match status" value="1"/>
</dbReference>
<dbReference type="PANTHER" id="PTHR45398:SF1">
    <property type="entry name" value="ENZYME, PUTATIVE (JCVI)-RELATED"/>
    <property type="match status" value="1"/>
</dbReference>
<dbReference type="Gene3D" id="3.30.559.30">
    <property type="entry name" value="Nonribosomal peptide synthetase, condensation domain"/>
    <property type="match status" value="1"/>
</dbReference>
<organism evidence="4">
    <name type="scientific">bioreactor metagenome</name>
    <dbReference type="NCBI Taxonomy" id="1076179"/>
    <lineage>
        <taxon>unclassified sequences</taxon>
        <taxon>metagenomes</taxon>
        <taxon>ecological metagenomes</taxon>
    </lineage>
</organism>
<feature type="domain" description="Carrier" evidence="3">
    <location>
        <begin position="37"/>
        <end position="111"/>
    </location>
</feature>
<name>A0A645AWR9_9ZZZZ</name>
<dbReference type="Pfam" id="PF00550">
    <property type="entry name" value="PP-binding"/>
    <property type="match status" value="1"/>
</dbReference>
<dbReference type="Pfam" id="PF00668">
    <property type="entry name" value="Condensation"/>
    <property type="match status" value="1"/>
</dbReference>
<accession>A0A645AWR9</accession>
<dbReference type="PROSITE" id="PS50075">
    <property type="entry name" value="CARRIER"/>
    <property type="match status" value="1"/>
</dbReference>
<dbReference type="NCBIfam" id="TIGR01720">
    <property type="entry name" value="NRPS-para261"/>
    <property type="match status" value="1"/>
</dbReference>
<gene>
    <name evidence="4" type="primary">grsA_1</name>
    <name evidence="4" type="ORF">SDC9_104371</name>
</gene>
<evidence type="ECO:0000256" key="2">
    <source>
        <dbReference type="ARBA" id="ARBA00022553"/>
    </source>
</evidence>
<dbReference type="AlphaFoldDB" id="A0A645AWR9"/>
<dbReference type="GO" id="GO:0003824">
    <property type="term" value="F:catalytic activity"/>
    <property type="evidence" value="ECO:0007669"/>
    <property type="project" value="InterPro"/>
</dbReference>
<keyword evidence="2" id="KW-0597">Phosphoprotein</keyword>
<proteinExistence type="predicted"/>
<dbReference type="Gene3D" id="3.30.559.10">
    <property type="entry name" value="Chloramphenicol acetyltransferase-like domain"/>
    <property type="match status" value="1"/>
</dbReference>
<dbReference type="Gene3D" id="1.10.1200.10">
    <property type="entry name" value="ACP-like"/>
    <property type="match status" value="1"/>
</dbReference>
<dbReference type="InterPro" id="IPR036736">
    <property type="entry name" value="ACP-like_sf"/>
</dbReference>
<comment type="caution">
    <text evidence="4">The sequence shown here is derived from an EMBL/GenBank/DDBJ whole genome shotgun (WGS) entry which is preliminary data.</text>
</comment>